<evidence type="ECO:0000313" key="2">
    <source>
        <dbReference type="EMBL" id="KZW01195.1"/>
    </source>
</evidence>
<keyword evidence="3" id="KW-1185">Reference proteome</keyword>
<dbReference type="EMBL" id="KV425895">
    <property type="protein sequence ID" value="KZW01195.1"/>
    <property type="molecule type" value="Genomic_DNA"/>
</dbReference>
<gene>
    <name evidence="2" type="ORF">EXIGLDRAFT_666478</name>
</gene>
<organism evidence="2 3">
    <name type="scientific">Exidia glandulosa HHB12029</name>
    <dbReference type="NCBI Taxonomy" id="1314781"/>
    <lineage>
        <taxon>Eukaryota</taxon>
        <taxon>Fungi</taxon>
        <taxon>Dikarya</taxon>
        <taxon>Basidiomycota</taxon>
        <taxon>Agaricomycotina</taxon>
        <taxon>Agaricomycetes</taxon>
        <taxon>Auriculariales</taxon>
        <taxon>Exidiaceae</taxon>
        <taxon>Exidia</taxon>
    </lineage>
</organism>
<dbReference type="Proteomes" id="UP000077266">
    <property type="component" value="Unassembled WGS sequence"/>
</dbReference>
<evidence type="ECO:0000256" key="1">
    <source>
        <dbReference type="SAM" id="MobiDB-lite"/>
    </source>
</evidence>
<dbReference type="STRING" id="1314781.A0A165NTF6"/>
<accession>A0A165NTF6</accession>
<evidence type="ECO:0008006" key="4">
    <source>
        <dbReference type="Google" id="ProtNLM"/>
    </source>
</evidence>
<reference evidence="2 3" key="1">
    <citation type="journal article" date="2016" name="Mol. Biol. Evol.">
        <title>Comparative Genomics of Early-Diverging Mushroom-Forming Fungi Provides Insights into the Origins of Lignocellulose Decay Capabilities.</title>
        <authorList>
            <person name="Nagy L.G."/>
            <person name="Riley R."/>
            <person name="Tritt A."/>
            <person name="Adam C."/>
            <person name="Daum C."/>
            <person name="Floudas D."/>
            <person name="Sun H."/>
            <person name="Yadav J.S."/>
            <person name="Pangilinan J."/>
            <person name="Larsson K.H."/>
            <person name="Matsuura K."/>
            <person name="Barry K."/>
            <person name="Labutti K."/>
            <person name="Kuo R."/>
            <person name="Ohm R.A."/>
            <person name="Bhattacharya S.S."/>
            <person name="Shirouzu T."/>
            <person name="Yoshinaga Y."/>
            <person name="Martin F.M."/>
            <person name="Grigoriev I.V."/>
            <person name="Hibbett D.S."/>
        </authorList>
    </citation>
    <scope>NUCLEOTIDE SEQUENCE [LARGE SCALE GENOMIC DNA]</scope>
    <source>
        <strain evidence="2 3">HHB12029</strain>
    </source>
</reference>
<protein>
    <recommendedName>
        <fullName evidence="4">DUF4218 domain-containing protein</fullName>
    </recommendedName>
</protein>
<dbReference type="InParanoid" id="A0A165NTF6"/>
<dbReference type="PANTHER" id="PTHR46579:SF1">
    <property type="entry name" value="F5_8 TYPE C DOMAIN-CONTAINING PROTEIN"/>
    <property type="match status" value="1"/>
</dbReference>
<dbReference type="PANTHER" id="PTHR46579">
    <property type="entry name" value="F5/8 TYPE C DOMAIN-CONTAINING PROTEIN-RELATED"/>
    <property type="match status" value="1"/>
</dbReference>
<name>A0A165NTF6_EXIGL</name>
<dbReference type="AlphaFoldDB" id="A0A165NTF6"/>
<dbReference type="OrthoDB" id="2404451at2759"/>
<evidence type="ECO:0000313" key="3">
    <source>
        <dbReference type="Proteomes" id="UP000077266"/>
    </source>
</evidence>
<sequence length="499" mass="56494">MLDTAAAVDSASPEMQKRLSRESGIKGTAILARLPGISLPYSFPCEFMHLVWIDLIPLLVALYSSDFKGLDEGSGEYRLTPLAWESIGSASKAAGDTIPSALGRRVPDLADERGYRTAETWSVWTLYIAPGVLKGRFRRNKYYNHFMQLVRLLNLCIQLEISASDIAEIRRGFIDWVKKFEEFFYQYDPARISVCTSIIHYLLHVADSIEAQGPVWVYWAFVMERHCGRIVRAVNSRKHPWASLNYFVLAEAQLQTVKSLYNLDRGFFLGPDTTTRAPGSFLQIPEYETCELLAPSRMSPISTHLASQLANVLAVWYGDSSDRLHTAIKKVLPPHIEEWGKVRRFDGGDTMHAADLVQHEERDMTYVRYEQLVDRFSHRQRRDPEFESRTFYGQLRRILVLTVSPQLAAVLDHAPQTVVIAVISQCADLSEPDSHGIRIFSALKQGVELTELRTVECVIGRVRTHNNNWAIVDRSDALSRVLFVPDGEATAQADAVYDD</sequence>
<feature type="region of interest" description="Disordered" evidence="1">
    <location>
        <begin position="1"/>
        <end position="20"/>
    </location>
</feature>
<proteinExistence type="predicted"/>